<dbReference type="Proteomes" id="UP000509301">
    <property type="component" value="Chromosome"/>
</dbReference>
<dbReference type="RefSeq" id="WP_174628484.1">
    <property type="nucleotide sequence ID" value="NZ_CP049074.1"/>
</dbReference>
<dbReference type="SMART" id="SM00822">
    <property type="entry name" value="PKS_KR"/>
    <property type="match status" value="1"/>
</dbReference>
<dbReference type="InterPro" id="IPR002347">
    <property type="entry name" value="SDR_fam"/>
</dbReference>
<dbReference type="Pfam" id="PF13561">
    <property type="entry name" value="adh_short_C2"/>
    <property type="match status" value="1"/>
</dbReference>
<evidence type="ECO:0000259" key="3">
    <source>
        <dbReference type="SMART" id="SM00822"/>
    </source>
</evidence>
<sequence>MSSVSHPSSLALVTGGASGIGLVTAEVLSKAGFNVAIGDIKGYEEKAKELSQKGLTVKGFKLDVTDWDSCRAFVSEAKSVFNSDHVDVLVNNAGVLKDNLFVKMTREEWDFVIKVNLYGAFNMTKQVVEDMMRVGHGRIINLSSLSWTGNVGQANYSASKAGLVGFTKALSKELGRYNITVNAVAPGLIDTAMTKGIPDKVMEKFMERIPLKRKGSPQEVAEVIAFLASDRASYVTGEVLGITGGLTF</sequence>
<dbReference type="SUPFAM" id="SSF51735">
    <property type="entry name" value="NAD(P)-binding Rossmann-fold domains"/>
    <property type="match status" value="1"/>
</dbReference>
<dbReference type="InterPro" id="IPR020904">
    <property type="entry name" value="Sc_DH/Rdtase_CS"/>
</dbReference>
<dbReference type="FunFam" id="3.40.50.720:FF:000173">
    <property type="entry name" value="3-oxoacyl-[acyl-carrier protein] reductase"/>
    <property type="match status" value="1"/>
</dbReference>
<dbReference type="GeneID" id="55640296"/>
<dbReference type="PANTHER" id="PTHR42879">
    <property type="entry name" value="3-OXOACYL-(ACYL-CARRIER-PROTEIN) REDUCTASE"/>
    <property type="match status" value="1"/>
</dbReference>
<dbReference type="PANTHER" id="PTHR42879:SF2">
    <property type="entry name" value="3-OXOACYL-[ACYL-CARRIER-PROTEIN] REDUCTASE FABG"/>
    <property type="match status" value="1"/>
</dbReference>
<evidence type="ECO:0000313" key="4">
    <source>
        <dbReference type="EMBL" id="QKQ99003.1"/>
    </source>
</evidence>
<dbReference type="GO" id="GO:0032787">
    <property type="term" value="P:monocarboxylic acid metabolic process"/>
    <property type="evidence" value="ECO:0007669"/>
    <property type="project" value="UniProtKB-ARBA"/>
</dbReference>
<dbReference type="PROSITE" id="PS00061">
    <property type="entry name" value="ADH_SHORT"/>
    <property type="match status" value="1"/>
</dbReference>
<dbReference type="InterPro" id="IPR036291">
    <property type="entry name" value="NAD(P)-bd_dom_sf"/>
</dbReference>
<accession>A0A6N0NQ55</accession>
<name>A0A6N0NQ55_9CREN</name>
<protein>
    <submittedName>
        <fullName evidence="4">Beta-ketoacyl-ACP reductase</fullName>
    </submittedName>
</protein>
<dbReference type="InterPro" id="IPR050259">
    <property type="entry name" value="SDR"/>
</dbReference>
<evidence type="ECO:0000256" key="1">
    <source>
        <dbReference type="ARBA" id="ARBA00006484"/>
    </source>
</evidence>
<feature type="domain" description="Ketoreductase" evidence="3">
    <location>
        <begin position="9"/>
        <end position="187"/>
    </location>
</feature>
<keyword evidence="5" id="KW-1185">Reference proteome</keyword>
<dbReference type="GO" id="GO:0016491">
    <property type="term" value="F:oxidoreductase activity"/>
    <property type="evidence" value="ECO:0007669"/>
    <property type="project" value="UniProtKB-KW"/>
</dbReference>
<dbReference type="PRINTS" id="PR00080">
    <property type="entry name" value="SDRFAMILY"/>
</dbReference>
<organism evidence="4 5">
    <name type="scientific">Metallosphaera tengchongensis</name>
    <dbReference type="NCBI Taxonomy" id="1532350"/>
    <lineage>
        <taxon>Archaea</taxon>
        <taxon>Thermoproteota</taxon>
        <taxon>Thermoprotei</taxon>
        <taxon>Sulfolobales</taxon>
        <taxon>Sulfolobaceae</taxon>
        <taxon>Metallosphaera</taxon>
    </lineage>
</organism>
<dbReference type="CDD" id="cd05333">
    <property type="entry name" value="BKR_SDR_c"/>
    <property type="match status" value="1"/>
</dbReference>
<dbReference type="PRINTS" id="PR00081">
    <property type="entry name" value="GDHRDH"/>
</dbReference>
<dbReference type="EMBL" id="CP049074">
    <property type="protein sequence ID" value="QKQ99003.1"/>
    <property type="molecule type" value="Genomic_DNA"/>
</dbReference>
<dbReference type="OrthoDB" id="24596at2157"/>
<proteinExistence type="inferred from homology"/>
<reference evidence="4 5" key="1">
    <citation type="submission" date="2020-02" db="EMBL/GenBank/DDBJ databases">
        <title>Comparative genome analysis reveals the metabolism and evolution of the thermophilic archaeal genus Metallosphaera.</title>
        <authorList>
            <person name="Jiang C."/>
        </authorList>
    </citation>
    <scope>NUCLEOTIDE SEQUENCE [LARGE SCALE GENOMIC DNA]</scope>
    <source>
        <strain evidence="4 5">Ric-A</strain>
    </source>
</reference>
<gene>
    <name evidence="4" type="ORF">GWK48_00085</name>
</gene>
<dbReference type="InterPro" id="IPR057326">
    <property type="entry name" value="KR_dom"/>
</dbReference>
<dbReference type="AlphaFoldDB" id="A0A6N0NQ55"/>
<dbReference type="Gene3D" id="3.40.50.720">
    <property type="entry name" value="NAD(P)-binding Rossmann-like Domain"/>
    <property type="match status" value="1"/>
</dbReference>
<dbReference type="KEGG" id="mten:GWK48_00085"/>
<evidence type="ECO:0000256" key="2">
    <source>
        <dbReference type="ARBA" id="ARBA00023002"/>
    </source>
</evidence>
<dbReference type="NCBIfam" id="NF009466">
    <property type="entry name" value="PRK12826.1-2"/>
    <property type="match status" value="1"/>
</dbReference>
<evidence type="ECO:0000313" key="5">
    <source>
        <dbReference type="Proteomes" id="UP000509301"/>
    </source>
</evidence>
<comment type="similarity">
    <text evidence="1">Belongs to the short-chain dehydrogenases/reductases (SDR) family.</text>
</comment>
<keyword evidence="2" id="KW-0560">Oxidoreductase</keyword>